<sequence length="96" mass="11164">MLRAARALELLHWQPKAKRRACPSRNSDGVISWDPQDRFGLGFAAIKFRPFFRRQNSKARHQQYAKATPGDRRSHYQPGFAALIDQRQSQSRIRAD</sequence>
<accession>A0A7Y4M0F9</accession>
<comment type="caution">
    <text evidence="2">The sequence shown here is derived from an EMBL/GenBank/DDBJ whole genome shotgun (WGS) entry which is preliminary data.</text>
</comment>
<protein>
    <submittedName>
        <fullName evidence="2">Uncharacterized protein</fullName>
    </submittedName>
</protein>
<evidence type="ECO:0000313" key="3">
    <source>
        <dbReference type="Proteomes" id="UP000528734"/>
    </source>
</evidence>
<reference evidence="2 3" key="1">
    <citation type="submission" date="2020-03" db="EMBL/GenBank/DDBJ databases">
        <title>Bradyrhizobium diversity isolated from nodules of Muelleranthus trifoliolatus.</title>
        <authorList>
            <person name="Klepa M."/>
            <person name="Helene L."/>
            <person name="Hungria M."/>
        </authorList>
    </citation>
    <scope>NUCLEOTIDE SEQUENCE [LARGE SCALE GENOMIC DNA]</scope>
    <source>
        <strain evidence="2 3">WSM 1744</strain>
    </source>
</reference>
<evidence type="ECO:0000313" key="2">
    <source>
        <dbReference type="EMBL" id="NOJ44820.1"/>
    </source>
</evidence>
<dbReference type="Proteomes" id="UP000528734">
    <property type="component" value="Unassembled WGS sequence"/>
</dbReference>
<name>A0A7Y4M0F9_9BRAD</name>
<keyword evidence="3" id="KW-1185">Reference proteome</keyword>
<dbReference type="RefSeq" id="WP_171707745.1">
    <property type="nucleotide sequence ID" value="NZ_JAAVLW010000001.1"/>
</dbReference>
<dbReference type="EMBL" id="JAAVLW010000001">
    <property type="protein sequence ID" value="NOJ44820.1"/>
    <property type="molecule type" value="Genomic_DNA"/>
</dbReference>
<proteinExistence type="predicted"/>
<feature type="region of interest" description="Disordered" evidence="1">
    <location>
        <begin position="57"/>
        <end position="79"/>
    </location>
</feature>
<organism evidence="2 3">
    <name type="scientific">Bradyrhizobium archetypum</name>
    <dbReference type="NCBI Taxonomy" id="2721160"/>
    <lineage>
        <taxon>Bacteria</taxon>
        <taxon>Pseudomonadati</taxon>
        <taxon>Pseudomonadota</taxon>
        <taxon>Alphaproteobacteria</taxon>
        <taxon>Hyphomicrobiales</taxon>
        <taxon>Nitrobacteraceae</taxon>
        <taxon>Bradyrhizobium</taxon>
    </lineage>
</organism>
<dbReference type="AlphaFoldDB" id="A0A7Y4M0F9"/>
<evidence type="ECO:0000256" key="1">
    <source>
        <dbReference type="SAM" id="MobiDB-lite"/>
    </source>
</evidence>
<gene>
    <name evidence="2" type="ORF">HCN50_00910</name>
</gene>